<dbReference type="EMBL" id="LT991977">
    <property type="protein sequence ID" value="SPK74816.1"/>
    <property type="molecule type" value="Genomic_DNA"/>
</dbReference>
<proteinExistence type="predicted"/>
<sequence length="60" mass="7001">MLRAVADFFAFFGEGTHLPWFHLCTLLDKLRINGIESRMPRRPSSMADPAISWLRRLKRA</sequence>
<evidence type="ECO:0000313" key="2">
    <source>
        <dbReference type="EMBL" id="SPK74816.1"/>
    </source>
</evidence>
<accession>A0A375I5G8</accession>
<dbReference type="EMBL" id="OOEF01000028">
    <property type="protein sequence ID" value="SPK70014.1"/>
    <property type="molecule type" value="Genomic_DNA"/>
</dbReference>
<dbReference type="Proteomes" id="UP000255505">
    <property type="component" value="Unassembled WGS sequence"/>
</dbReference>
<dbReference type="Proteomes" id="UP000255505">
    <property type="component" value="Plasmid II"/>
</dbReference>
<gene>
    <name evidence="2" type="ORF">CT19425_MP40011</name>
    <name evidence="1" type="ORF">CT19425_U340020</name>
</gene>
<organism evidence="1 3">
    <name type="scientific">Cupriavidus taiwanensis</name>
    <dbReference type="NCBI Taxonomy" id="164546"/>
    <lineage>
        <taxon>Bacteria</taxon>
        <taxon>Pseudomonadati</taxon>
        <taxon>Pseudomonadota</taxon>
        <taxon>Betaproteobacteria</taxon>
        <taxon>Burkholderiales</taxon>
        <taxon>Burkholderiaceae</taxon>
        <taxon>Cupriavidus</taxon>
    </lineage>
</organism>
<keyword evidence="2" id="KW-0614">Plasmid</keyword>
<evidence type="ECO:0000313" key="1">
    <source>
        <dbReference type="EMBL" id="SPK70014.1"/>
    </source>
</evidence>
<geneLocation type="plasmid" evidence="2">
    <name>II</name>
</geneLocation>
<name>A0A375I5G8_9BURK</name>
<reference evidence="1 3" key="1">
    <citation type="submission" date="2018-01" db="EMBL/GenBank/DDBJ databases">
        <authorList>
            <person name="Gaut B.S."/>
            <person name="Morton B.R."/>
            <person name="Clegg M.T."/>
            <person name="Duvall M.R."/>
        </authorList>
    </citation>
    <scope>NUCLEOTIDE SEQUENCE [LARGE SCALE GENOMIC DNA]</scope>
    <source>
        <strain evidence="1">Cupriavidus taiwanensis LMG 19425</strain>
        <plasmid evidence="3">Plasmid ii</plasmid>
    </source>
</reference>
<dbReference type="AlphaFoldDB" id="A0A375I5G8"/>
<evidence type="ECO:0000313" key="3">
    <source>
        <dbReference type="Proteomes" id="UP000255505"/>
    </source>
</evidence>
<protein>
    <submittedName>
        <fullName evidence="1">Uncharacterized protein</fullName>
    </submittedName>
</protein>